<dbReference type="SUPFAM" id="SSF46785">
    <property type="entry name" value="Winged helix' DNA-binding domain"/>
    <property type="match status" value="1"/>
</dbReference>
<accession>A0ABY2S708</accession>
<name>A0ABY2S708_9PSEU</name>
<sequence>MSNGASSRSSHPTIIQSVARASQILARVAAQDDGLTASEVAQAMDLSLPTTYHLLTTLATEGLLYKDSGRRYVLGPAAEFIADAVNRNLAIPDYYKGPLQRLAAQTSETAYLSAWRRSKVQILAIVEGSQAVSVVGLAAGAVGNEHARATGKLLLAHARSEIRDEVLGADPFAPLTEHTTTARIELEAEFERILQQGFAVDREEFAPGVSCLAVPIRSQSVVVAALTVSAPSDRFDRNFDQYMEAALSASESAALGIP</sequence>
<dbReference type="EMBL" id="SWMS01000004">
    <property type="protein sequence ID" value="TKG71692.1"/>
    <property type="molecule type" value="Genomic_DNA"/>
</dbReference>
<dbReference type="InterPro" id="IPR036388">
    <property type="entry name" value="WH-like_DNA-bd_sf"/>
</dbReference>
<dbReference type="PROSITE" id="PS51077">
    <property type="entry name" value="HTH_ICLR"/>
    <property type="match status" value="1"/>
</dbReference>
<evidence type="ECO:0000256" key="1">
    <source>
        <dbReference type="ARBA" id="ARBA00023015"/>
    </source>
</evidence>
<feature type="domain" description="IclR-ED" evidence="5">
    <location>
        <begin position="77"/>
        <end position="258"/>
    </location>
</feature>
<keyword evidence="7" id="KW-1185">Reference proteome</keyword>
<dbReference type="PANTHER" id="PTHR30136">
    <property type="entry name" value="HELIX-TURN-HELIX TRANSCRIPTIONAL REGULATOR, ICLR FAMILY"/>
    <property type="match status" value="1"/>
</dbReference>
<dbReference type="Pfam" id="PF09339">
    <property type="entry name" value="HTH_IclR"/>
    <property type="match status" value="1"/>
</dbReference>
<dbReference type="SMART" id="SM00346">
    <property type="entry name" value="HTH_ICLR"/>
    <property type="match status" value="1"/>
</dbReference>
<evidence type="ECO:0000256" key="2">
    <source>
        <dbReference type="ARBA" id="ARBA00023125"/>
    </source>
</evidence>
<gene>
    <name evidence="6" type="ORF">FCN18_09245</name>
</gene>
<keyword evidence="1" id="KW-0805">Transcription regulation</keyword>
<dbReference type="InterPro" id="IPR014757">
    <property type="entry name" value="Tscrpt_reg_IclR_C"/>
</dbReference>
<organism evidence="6 7">
    <name type="scientific">Prauserella endophytica</name>
    <dbReference type="NCBI Taxonomy" id="1592324"/>
    <lineage>
        <taxon>Bacteria</taxon>
        <taxon>Bacillati</taxon>
        <taxon>Actinomycetota</taxon>
        <taxon>Actinomycetes</taxon>
        <taxon>Pseudonocardiales</taxon>
        <taxon>Pseudonocardiaceae</taxon>
        <taxon>Prauserella</taxon>
        <taxon>Prauserella coralliicola group</taxon>
    </lineage>
</organism>
<dbReference type="SUPFAM" id="SSF55781">
    <property type="entry name" value="GAF domain-like"/>
    <property type="match status" value="1"/>
</dbReference>
<proteinExistence type="predicted"/>
<protein>
    <submittedName>
        <fullName evidence="6">IclR family transcriptional regulator</fullName>
    </submittedName>
</protein>
<feature type="domain" description="HTH iclR-type" evidence="4">
    <location>
        <begin position="15"/>
        <end position="76"/>
    </location>
</feature>
<evidence type="ECO:0000313" key="6">
    <source>
        <dbReference type="EMBL" id="TKG71692.1"/>
    </source>
</evidence>
<dbReference type="PROSITE" id="PS51078">
    <property type="entry name" value="ICLR_ED"/>
    <property type="match status" value="1"/>
</dbReference>
<comment type="caution">
    <text evidence="6">The sequence shown here is derived from an EMBL/GenBank/DDBJ whole genome shotgun (WGS) entry which is preliminary data.</text>
</comment>
<evidence type="ECO:0000256" key="3">
    <source>
        <dbReference type="ARBA" id="ARBA00023163"/>
    </source>
</evidence>
<dbReference type="Gene3D" id="1.10.10.10">
    <property type="entry name" value="Winged helix-like DNA-binding domain superfamily/Winged helix DNA-binding domain"/>
    <property type="match status" value="1"/>
</dbReference>
<evidence type="ECO:0000259" key="5">
    <source>
        <dbReference type="PROSITE" id="PS51078"/>
    </source>
</evidence>
<reference evidence="6 7" key="1">
    <citation type="journal article" date="2015" name="Antonie Van Leeuwenhoek">
        <title>Prauserella endophytica sp. nov., an endophytic actinobacterium isolated from Tamarix taklamakanensis.</title>
        <authorList>
            <person name="Liu J.M."/>
            <person name="Habden X."/>
            <person name="Guo L."/>
            <person name="Tuo L."/>
            <person name="Jiang Z.K."/>
            <person name="Liu S.W."/>
            <person name="Liu X.F."/>
            <person name="Chen L."/>
            <person name="Li R.F."/>
            <person name="Zhang Y.Q."/>
            <person name="Sun C.H."/>
        </authorList>
    </citation>
    <scope>NUCLEOTIDE SEQUENCE [LARGE SCALE GENOMIC DNA]</scope>
    <source>
        <strain evidence="6 7">CGMCC 4.7182</strain>
    </source>
</reference>
<dbReference type="PANTHER" id="PTHR30136:SF35">
    <property type="entry name" value="HTH-TYPE TRANSCRIPTIONAL REGULATOR RV1719"/>
    <property type="match status" value="1"/>
</dbReference>
<evidence type="ECO:0000259" key="4">
    <source>
        <dbReference type="PROSITE" id="PS51077"/>
    </source>
</evidence>
<keyword evidence="3" id="KW-0804">Transcription</keyword>
<dbReference type="InterPro" id="IPR036390">
    <property type="entry name" value="WH_DNA-bd_sf"/>
</dbReference>
<dbReference type="Pfam" id="PF01614">
    <property type="entry name" value="IclR_C"/>
    <property type="match status" value="1"/>
</dbReference>
<dbReference type="Proteomes" id="UP000309992">
    <property type="component" value="Unassembled WGS sequence"/>
</dbReference>
<dbReference type="InterPro" id="IPR029016">
    <property type="entry name" value="GAF-like_dom_sf"/>
</dbReference>
<dbReference type="InterPro" id="IPR050707">
    <property type="entry name" value="HTH_MetabolicPath_Reg"/>
</dbReference>
<evidence type="ECO:0000313" key="7">
    <source>
        <dbReference type="Proteomes" id="UP000309992"/>
    </source>
</evidence>
<dbReference type="RefSeq" id="WP_137094467.1">
    <property type="nucleotide sequence ID" value="NZ_SWMS01000004.1"/>
</dbReference>
<keyword evidence="2" id="KW-0238">DNA-binding</keyword>
<dbReference type="InterPro" id="IPR005471">
    <property type="entry name" value="Tscrpt_reg_IclR_N"/>
</dbReference>
<dbReference type="Gene3D" id="3.30.450.40">
    <property type="match status" value="1"/>
</dbReference>